<evidence type="ECO:0000256" key="1">
    <source>
        <dbReference type="SAM" id="SignalP"/>
    </source>
</evidence>
<dbReference type="EMBL" id="CP034204">
    <property type="protein sequence ID" value="QBZ53478.1"/>
    <property type="molecule type" value="Genomic_DNA"/>
</dbReference>
<name>A0A4P7MTD9_PYROR</name>
<proteinExistence type="predicted"/>
<feature type="signal peptide" evidence="1">
    <location>
        <begin position="1"/>
        <end position="28"/>
    </location>
</feature>
<dbReference type="Proteomes" id="UP000294847">
    <property type="component" value="Chromosome 1"/>
</dbReference>
<reference evidence="2 3" key="1">
    <citation type="journal article" date="2019" name="Mol. Biol. Evol.">
        <title>Blast fungal genomes show frequent chromosomal changes, gene gains and losses, and effector gene turnover.</title>
        <authorList>
            <person name="Gomez Luciano L.B."/>
            <person name="Jason Tsai I."/>
            <person name="Chuma I."/>
            <person name="Tosa Y."/>
            <person name="Chen Y.H."/>
            <person name="Li J.Y."/>
            <person name="Li M.Y."/>
            <person name="Jade Lu M.Y."/>
            <person name="Nakayashiki H."/>
            <person name="Li W.H."/>
        </authorList>
    </citation>
    <scope>NUCLEOTIDE SEQUENCE [LARGE SCALE GENOMIC DNA]</scope>
    <source>
        <strain evidence="2">MZ5-1-6</strain>
    </source>
</reference>
<accession>A0A4P7MTD9</accession>
<protein>
    <recommendedName>
        <fullName evidence="4">Secreted protein</fullName>
    </recommendedName>
</protein>
<evidence type="ECO:0008006" key="4">
    <source>
        <dbReference type="Google" id="ProtNLM"/>
    </source>
</evidence>
<organism evidence="2 3">
    <name type="scientific">Pyricularia oryzae</name>
    <name type="common">Rice blast fungus</name>
    <name type="synonym">Magnaporthe oryzae</name>
    <dbReference type="NCBI Taxonomy" id="318829"/>
    <lineage>
        <taxon>Eukaryota</taxon>
        <taxon>Fungi</taxon>
        <taxon>Dikarya</taxon>
        <taxon>Ascomycota</taxon>
        <taxon>Pezizomycotina</taxon>
        <taxon>Sordariomycetes</taxon>
        <taxon>Sordariomycetidae</taxon>
        <taxon>Magnaporthales</taxon>
        <taxon>Pyriculariaceae</taxon>
        <taxon>Pyricularia</taxon>
    </lineage>
</organism>
<evidence type="ECO:0000313" key="2">
    <source>
        <dbReference type="EMBL" id="QBZ53478.1"/>
    </source>
</evidence>
<sequence>MLGTGDTVFHRLIFFFLFCTKFMRFNDGVYEGLYHMPNECIKSRAILHRPMFAFGRRLVVADNTSILQKSFATNSFLSPPKMWTAFPQRQEPHVHWNGTP</sequence>
<feature type="chain" id="PRO_5020373516" description="Secreted protein" evidence="1">
    <location>
        <begin position="29"/>
        <end position="100"/>
    </location>
</feature>
<evidence type="ECO:0000313" key="3">
    <source>
        <dbReference type="Proteomes" id="UP000294847"/>
    </source>
</evidence>
<dbReference type="AlphaFoldDB" id="A0A4P7MTD9"/>
<gene>
    <name evidence="2" type="ORF">PoMZ_09158</name>
</gene>
<keyword evidence="1" id="KW-0732">Signal</keyword>